<evidence type="ECO:0000313" key="2">
    <source>
        <dbReference type="Proteomes" id="UP000267535"/>
    </source>
</evidence>
<keyword evidence="2" id="KW-1185">Reference proteome</keyword>
<dbReference type="OrthoDB" id="9800971at2"/>
<dbReference type="Proteomes" id="UP000267535">
    <property type="component" value="Unassembled WGS sequence"/>
</dbReference>
<dbReference type="InterPro" id="IPR018772">
    <property type="entry name" value="Transcription_activator_HlyU"/>
</dbReference>
<dbReference type="Pfam" id="PF10115">
    <property type="entry name" value="HlyU"/>
    <property type="match status" value="1"/>
</dbReference>
<gene>
    <name evidence="1" type="ORF">EHS89_05660</name>
</gene>
<comment type="caution">
    <text evidence="1">The sequence shown here is derived from an EMBL/GenBank/DDBJ whole genome shotgun (WGS) entry which is preliminary data.</text>
</comment>
<reference evidence="1 2" key="1">
    <citation type="submission" date="2018-11" db="EMBL/GenBank/DDBJ databases">
        <title>The draft genome sequence of Amphritea balenae JAMM 1525T.</title>
        <authorList>
            <person name="Fang Z."/>
            <person name="Zhang Y."/>
            <person name="Han X."/>
        </authorList>
    </citation>
    <scope>NUCLEOTIDE SEQUENCE [LARGE SCALE GENOMIC DNA]</scope>
    <source>
        <strain evidence="1 2">JAMM 1525</strain>
    </source>
</reference>
<accession>A0A3P1STN9</accession>
<evidence type="ECO:0000313" key="1">
    <source>
        <dbReference type="EMBL" id="RRD00574.1"/>
    </source>
</evidence>
<proteinExistence type="predicted"/>
<dbReference type="AlphaFoldDB" id="A0A3P1STN9"/>
<sequence length="92" mass="10035">MSFLSSIKSIFSAAEPESKEPQAMASVEYNGFTITPAPASEGSGFRINGTITKGELSHTFIRADTLPSTQMCADEMVRKAKQMIDQQGDRIF</sequence>
<protein>
    <submittedName>
        <fullName evidence="1">Uncharacterized protein</fullName>
    </submittedName>
</protein>
<dbReference type="RefSeq" id="WP_124925155.1">
    <property type="nucleotide sequence ID" value="NZ_BMOH01000003.1"/>
</dbReference>
<organism evidence="1 2">
    <name type="scientific">Amphritea balenae</name>
    <dbReference type="NCBI Taxonomy" id="452629"/>
    <lineage>
        <taxon>Bacteria</taxon>
        <taxon>Pseudomonadati</taxon>
        <taxon>Pseudomonadota</taxon>
        <taxon>Gammaproteobacteria</taxon>
        <taxon>Oceanospirillales</taxon>
        <taxon>Oceanospirillaceae</taxon>
        <taxon>Amphritea</taxon>
    </lineage>
</organism>
<name>A0A3P1STN9_9GAMM</name>
<dbReference type="EMBL" id="RQXV01000002">
    <property type="protein sequence ID" value="RRD00574.1"/>
    <property type="molecule type" value="Genomic_DNA"/>
</dbReference>